<evidence type="ECO:0000313" key="3">
    <source>
        <dbReference type="Proteomes" id="UP000218785"/>
    </source>
</evidence>
<evidence type="ECO:0000313" key="2">
    <source>
        <dbReference type="EMBL" id="BAZ00492.1"/>
    </source>
</evidence>
<dbReference type="KEGG" id="ttq:NIES37_44840"/>
<organism evidence="2 3">
    <name type="scientific">Tolypothrix tenuis PCC 7101</name>
    <dbReference type="NCBI Taxonomy" id="231146"/>
    <lineage>
        <taxon>Bacteria</taxon>
        <taxon>Bacillati</taxon>
        <taxon>Cyanobacteriota</taxon>
        <taxon>Cyanophyceae</taxon>
        <taxon>Nostocales</taxon>
        <taxon>Tolypothrichaceae</taxon>
        <taxon>Tolypothrix</taxon>
    </lineage>
</organism>
<dbReference type="Proteomes" id="UP000218785">
    <property type="component" value="Chromosome"/>
</dbReference>
<evidence type="ECO:0000259" key="1">
    <source>
        <dbReference type="Pfam" id="PF00596"/>
    </source>
</evidence>
<proteinExistence type="predicted"/>
<dbReference type="InterPro" id="IPR036409">
    <property type="entry name" value="Aldolase_II/adducin_N_sf"/>
</dbReference>
<reference evidence="2 3" key="1">
    <citation type="submission" date="2017-06" db="EMBL/GenBank/DDBJ databases">
        <title>Genome sequencing of cyanobaciteial culture collection at National Institute for Environmental Studies (NIES).</title>
        <authorList>
            <person name="Hirose Y."/>
            <person name="Shimura Y."/>
            <person name="Fujisawa T."/>
            <person name="Nakamura Y."/>
            <person name="Kawachi M."/>
        </authorList>
    </citation>
    <scope>NUCLEOTIDE SEQUENCE [LARGE SCALE GENOMIC DNA]</scope>
    <source>
        <strain evidence="2 3">NIES-37</strain>
    </source>
</reference>
<name>A0A1Z4N4B2_9CYAN</name>
<feature type="domain" description="Class II aldolase/adducin N-terminal" evidence="1">
    <location>
        <begin position="191"/>
        <end position="320"/>
    </location>
</feature>
<dbReference type="RefSeq" id="WP_190445833.1">
    <property type="nucleotide sequence ID" value="NZ_CAWNJS010000001.1"/>
</dbReference>
<protein>
    <recommendedName>
        <fullName evidence="1">Class II aldolase/adducin N-terminal domain-containing protein</fullName>
    </recommendedName>
</protein>
<accession>A0A1Z4N4B2</accession>
<dbReference type="SUPFAM" id="SSF53639">
    <property type="entry name" value="AraD/HMP-PK domain-like"/>
    <property type="match status" value="1"/>
</dbReference>
<dbReference type="Pfam" id="PF00596">
    <property type="entry name" value="Aldolase_II"/>
    <property type="match status" value="1"/>
</dbReference>
<dbReference type="InterPro" id="IPR001303">
    <property type="entry name" value="Aldolase_II/adducin_N"/>
</dbReference>
<sequence>MHYDYSRALRRDEVVVHLVDELCLYPDLAESIAKASRQYGFQFESGMCTLQAPVDDSKVVLLRHLIIIDGIDDPESITNKYSDLIQKCTSATIAISYSSKSTFSHAAQDVERLKLQYEGKINYLLPSLFEERYIPARQKLIDNSICDSVRIKYVPKKTGNLTEADIPTDIKNFFLKISDLIRVERLYHRASTDGFISIRSPDHGTNSFYVTCTKTDKANIDLSRIALIHSYDRRTNCLSYKGSYLPSSDSVEAAILYQKLSWMNGLVHTHASNQFTRNMKYRNRIAVPPSTYGEADLGSRISSFITQSNFTDFVIMEDHGELFLSGEHIPNRIFEDIFKCIRHELI</sequence>
<keyword evidence="3" id="KW-1185">Reference proteome</keyword>
<gene>
    <name evidence="2" type="ORF">NIES37_44840</name>
</gene>
<dbReference type="EMBL" id="AP018248">
    <property type="protein sequence ID" value="BAZ00492.1"/>
    <property type="molecule type" value="Genomic_DNA"/>
</dbReference>
<dbReference type="Gene3D" id="3.40.225.10">
    <property type="entry name" value="Class II aldolase/adducin N-terminal domain"/>
    <property type="match status" value="1"/>
</dbReference>
<dbReference type="AlphaFoldDB" id="A0A1Z4N4B2"/>